<gene>
    <name evidence="1" type="ORF">BpHYR1_011715</name>
</gene>
<dbReference type="Proteomes" id="UP000276133">
    <property type="component" value="Unassembled WGS sequence"/>
</dbReference>
<keyword evidence="2" id="KW-1185">Reference proteome</keyword>
<protein>
    <submittedName>
        <fullName evidence="1">Uncharacterized protein</fullName>
    </submittedName>
</protein>
<evidence type="ECO:0000313" key="1">
    <source>
        <dbReference type="EMBL" id="RNA36140.1"/>
    </source>
</evidence>
<dbReference type="EMBL" id="REGN01001229">
    <property type="protein sequence ID" value="RNA36140.1"/>
    <property type="molecule type" value="Genomic_DNA"/>
</dbReference>
<sequence length="73" mass="8532">SKSLDPIRLVLLDRVTAAHSRIFLIKFKNSKKQHQQQKRKEKKISSYVCVCVCVFDYQSLIDPIKPGRYPNLN</sequence>
<organism evidence="1 2">
    <name type="scientific">Brachionus plicatilis</name>
    <name type="common">Marine rotifer</name>
    <name type="synonym">Brachionus muelleri</name>
    <dbReference type="NCBI Taxonomy" id="10195"/>
    <lineage>
        <taxon>Eukaryota</taxon>
        <taxon>Metazoa</taxon>
        <taxon>Spiralia</taxon>
        <taxon>Gnathifera</taxon>
        <taxon>Rotifera</taxon>
        <taxon>Eurotatoria</taxon>
        <taxon>Monogononta</taxon>
        <taxon>Pseudotrocha</taxon>
        <taxon>Ploima</taxon>
        <taxon>Brachionidae</taxon>
        <taxon>Brachionus</taxon>
    </lineage>
</organism>
<comment type="caution">
    <text evidence="1">The sequence shown here is derived from an EMBL/GenBank/DDBJ whole genome shotgun (WGS) entry which is preliminary data.</text>
</comment>
<accession>A0A3M7SKH7</accession>
<feature type="non-terminal residue" evidence="1">
    <location>
        <position position="1"/>
    </location>
</feature>
<evidence type="ECO:0000313" key="2">
    <source>
        <dbReference type="Proteomes" id="UP000276133"/>
    </source>
</evidence>
<proteinExistence type="predicted"/>
<dbReference type="AlphaFoldDB" id="A0A3M7SKH7"/>
<name>A0A3M7SKH7_BRAPC</name>
<reference evidence="1 2" key="1">
    <citation type="journal article" date="2018" name="Sci. Rep.">
        <title>Genomic signatures of local adaptation to the degree of environmental predictability in rotifers.</title>
        <authorList>
            <person name="Franch-Gras L."/>
            <person name="Hahn C."/>
            <person name="Garcia-Roger E.M."/>
            <person name="Carmona M.J."/>
            <person name="Serra M."/>
            <person name="Gomez A."/>
        </authorList>
    </citation>
    <scope>NUCLEOTIDE SEQUENCE [LARGE SCALE GENOMIC DNA]</scope>
    <source>
        <strain evidence="1">HYR1</strain>
    </source>
</reference>